<dbReference type="KEGG" id="fpf:DCC35_13820"/>
<dbReference type="PROSITE" id="PS51257">
    <property type="entry name" value="PROKAR_LIPOPROTEIN"/>
    <property type="match status" value="1"/>
</dbReference>
<dbReference type="AlphaFoldDB" id="A0A4D7JLH3"/>
<evidence type="ECO:0000313" key="1">
    <source>
        <dbReference type="EMBL" id="QCK15743.1"/>
    </source>
</evidence>
<reference evidence="1 2" key="1">
    <citation type="submission" date="2018-04" db="EMBL/GenBank/DDBJ databases">
        <title>Complete genome uncultured novel isolate.</title>
        <authorList>
            <person name="Merlino G."/>
        </authorList>
    </citation>
    <scope>NUCLEOTIDE SEQUENCE [LARGE SCALE GENOMIC DNA]</scope>
    <source>
        <strain evidence="2">R1DC9</strain>
    </source>
</reference>
<sequence length="324" mass="37041">MKKLFTFLTTLFLLTACNNEDDIKIHLTEKNISLERIETDFGIKEIDFLDNNIGYVIDFEGRILSTDNSGTDWTILYNTDYELLDIQFLNSQTGFILAKTPEEELFHLLKTTDAGDSFMETEISGGINLREIHFIDSNTGFTLGDHILRTYDSGTGWTELDINSHFWGDLIEKENGDLYACGSGGEFIKSSDDGINWKQVNLNTSSHLYQVTAFQENFYFIGQNFLKSNIQTTWEYEIPAYINDIKVYNNDIVIGFGKQYPEKGFFPYGALYITNNSGKDWETTIFHDISDMRAIDFIDSNSGFGIAYTGMTGIEYLIKIKIEE</sequence>
<dbReference type="OrthoDB" id="9757809at2"/>
<dbReference type="InterPro" id="IPR015943">
    <property type="entry name" value="WD40/YVTN_repeat-like_dom_sf"/>
</dbReference>
<protein>
    <recommendedName>
        <fullName evidence="3">Photosynthesis system II assembly factor Ycf48/Hcf136-like domain-containing protein</fullName>
    </recommendedName>
</protein>
<keyword evidence="2" id="KW-1185">Reference proteome</keyword>
<proteinExistence type="predicted"/>
<evidence type="ECO:0000313" key="2">
    <source>
        <dbReference type="Proteomes" id="UP000298616"/>
    </source>
</evidence>
<dbReference type="RefSeq" id="WP_137091339.1">
    <property type="nucleotide sequence ID" value="NZ_CP028923.1"/>
</dbReference>
<dbReference type="EMBL" id="CP028923">
    <property type="protein sequence ID" value="QCK15743.1"/>
    <property type="molecule type" value="Genomic_DNA"/>
</dbReference>
<accession>A0A4D7JLH3</accession>
<dbReference type="Proteomes" id="UP000298616">
    <property type="component" value="Chromosome"/>
</dbReference>
<dbReference type="SUPFAM" id="SSF110296">
    <property type="entry name" value="Oligoxyloglucan reducing end-specific cellobiohydrolase"/>
    <property type="match status" value="1"/>
</dbReference>
<organism evidence="1 2">
    <name type="scientific">Mangrovivirga cuniculi</name>
    <dbReference type="NCBI Taxonomy" id="2715131"/>
    <lineage>
        <taxon>Bacteria</taxon>
        <taxon>Pseudomonadati</taxon>
        <taxon>Bacteroidota</taxon>
        <taxon>Cytophagia</taxon>
        <taxon>Cytophagales</taxon>
        <taxon>Mangrovivirgaceae</taxon>
        <taxon>Mangrovivirga</taxon>
    </lineage>
</organism>
<gene>
    <name evidence="1" type="ORF">DCC35_13820</name>
</gene>
<name>A0A4D7JLH3_9BACT</name>
<dbReference type="Gene3D" id="2.130.10.10">
    <property type="entry name" value="YVTN repeat-like/Quinoprotein amine dehydrogenase"/>
    <property type="match status" value="1"/>
</dbReference>
<evidence type="ECO:0008006" key="3">
    <source>
        <dbReference type="Google" id="ProtNLM"/>
    </source>
</evidence>